<evidence type="ECO:0000256" key="1">
    <source>
        <dbReference type="SAM" id="MobiDB-lite"/>
    </source>
</evidence>
<dbReference type="PANTHER" id="PTHR45737:SF6">
    <property type="entry name" value="VON WILLEBRAND FACTOR A DOMAIN-CONTAINING PROTEIN 5A"/>
    <property type="match status" value="1"/>
</dbReference>
<feature type="domain" description="VIT" evidence="4">
    <location>
        <begin position="28"/>
        <end position="156"/>
    </location>
</feature>
<keyword evidence="6" id="KW-1185">Reference proteome</keyword>
<feature type="signal peptide" evidence="2">
    <location>
        <begin position="1"/>
        <end position="28"/>
    </location>
</feature>
<dbReference type="InterPro" id="IPR036465">
    <property type="entry name" value="vWFA_dom_sf"/>
</dbReference>
<gene>
    <name evidence="5" type="ordered locus">HCH_01552</name>
</gene>
<dbReference type="PROSITE" id="PS50234">
    <property type="entry name" value="VWFA"/>
    <property type="match status" value="1"/>
</dbReference>
<dbReference type="PANTHER" id="PTHR45737">
    <property type="entry name" value="VON WILLEBRAND FACTOR A DOMAIN-CONTAINING PROTEIN 5A"/>
    <property type="match status" value="1"/>
</dbReference>
<sequence>MLNGKAGLASLSACVLMLSLSNPDAAQAAGLLKPQGGSLPDLDLRSQDVNVTIEGEYAITTVDQVFYNPNAQPLEAIYSFPVPEKAAVSQFTYWINGAPVHGEVVAKKQAREIYEQEKSEGRNAGLTEQDAYKTFDISISQVLPQQETKIRLVYLQPVHMDTGIGRYVYPLEEGGVDEEKLAFWTANETVKERFTFNLDLRSGYPVEALRLPEHPQAQIARMDERRWTVSLQSNAQSMEAVQEGDANAPASSPSAYRLDKDIVVYWRQQQNLPGSVDLITYKEPGKDKGTFMLTVTPGDDLPAITEGRDWTLVLDRSGSMSGKFSTLLEGLRKGFAKFNRNDRVRVIMFNDNATEVTNGWVQATPENLQQVVGAVENAGPSGGTNLMSAIQSALTGLDADRTNAIWLVTDGEANVGETKQKAFIELLEKKDIRLFTFIMGNSANRPLLEAITKHSNGFAISVSNSDDIIGQLMLAASKVDHAALHGANLKISGIKTTDVFPKQIGSVYRGQQLVMFGHYYGSGQAKVELTGKVSGSPIRYQTQFEVKDGTLHPELERLWAFAQIEDLMDQQQDYGEDADRKQAVTDLAVEYGLVTDYTSMLVLDEGRFEHYGVNRRIGDRISREESAREIRAQQPGQSHRVDNQQPMYTKSRPSFGGGGGGGAIDGFMLALLGALAIAGRCFRLRKR</sequence>
<dbReference type="SMART" id="SM00327">
    <property type="entry name" value="VWA"/>
    <property type="match status" value="1"/>
</dbReference>
<evidence type="ECO:0000256" key="2">
    <source>
        <dbReference type="SAM" id="SignalP"/>
    </source>
</evidence>
<dbReference type="SUPFAM" id="SSF53300">
    <property type="entry name" value="vWA-like"/>
    <property type="match status" value="1"/>
</dbReference>
<accession>Q2SLR5</accession>
<dbReference type="HOGENOM" id="CLU_011139_2_1_6"/>
<protein>
    <submittedName>
        <fullName evidence="5">Uncharacterized protein containing a von Willebrand factor type A (VWA) domain</fullName>
    </submittedName>
</protein>
<dbReference type="KEGG" id="hch:HCH_01552"/>
<dbReference type="InterPro" id="IPR013694">
    <property type="entry name" value="VIT"/>
</dbReference>
<feature type="region of interest" description="Disordered" evidence="1">
    <location>
        <begin position="628"/>
        <end position="655"/>
    </location>
</feature>
<dbReference type="InterPro" id="IPR002035">
    <property type="entry name" value="VWF_A"/>
</dbReference>
<evidence type="ECO:0000313" key="5">
    <source>
        <dbReference type="EMBL" id="ABC28409.1"/>
    </source>
</evidence>
<feature type="chain" id="PRO_5004215846" evidence="2">
    <location>
        <begin position="29"/>
        <end position="687"/>
    </location>
</feature>
<evidence type="ECO:0000259" key="3">
    <source>
        <dbReference type="PROSITE" id="PS50234"/>
    </source>
</evidence>
<feature type="compositionally biased region" description="Polar residues" evidence="1">
    <location>
        <begin position="643"/>
        <end position="652"/>
    </location>
</feature>
<dbReference type="Pfam" id="PF08487">
    <property type="entry name" value="VIT"/>
    <property type="match status" value="1"/>
</dbReference>
<dbReference type="Proteomes" id="UP000000238">
    <property type="component" value="Chromosome"/>
</dbReference>
<dbReference type="Gene3D" id="3.40.50.410">
    <property type="entry name" value="von Willebrand factor, type A domain"/>
    <property type="match status" value="1"/>
</dbReference>
<dbReference type="SMART" id="SM00609">
    <property type="entry name" value="VIT"/>
    <property type="match status" value="1"/>
</dbReference>
<organism evidence="5 6">
    <name type="scientific">Hahella chejuensis (strain KCTC 2396)</name>
    <dbReference type="NCBI Taxonomy" id="349521"/>
    <lineage>
        <taxon>Bacteria</taxon>
        <taxon>Pseudomonadati</taxon>
        <taxon>Pseudomonadota</taxon>
        <taxon>Gammaproteobacteria</taxon>
        <taxon>Oceanospirillales</taxon>
        <taxon>Hahellaceae</taxon>
        <taxon>Hahella</taxon>
    </lineage>
</organism>
<dbReference type="OrthoDB" id="9784383at2"/>
<dbReference type="EMBL" id="CP000155">
    <property type="protein sequence ID" value="ABC28409.1"/>
    <property type="molecule type" value="Genomic_DNA"/>
</dbReference>
<dbReference type="PROSITE" id="PS51468">
    <property type="entry name" value="VIT"/>
    <property type="match status" value="1"/>
</dbReference>
<dbReference type="Pfam" id="PF13768">
    <property type="entry name" value="VWA_3"/>
    <property type="match status" value="1"/>
</dbReference>
<feature type="domain" description="VWFA" evidence="3">
    <location>
        <begin position="309"/>
        <end position="479"/>
    </location>
</feature>
<dbReference type="STRING" id="349521.HCH_01552"/>
<proteinExistence type="predicted"/>
<name>Q2SLR5_HAHCH</name>
<dbReference type="eggNOG" id="COG2304">
    <property type="taxonomic scope" value="Bacteria"/>
</dbReference>
<dbReference type="AlphaFoldDB" id="Q2SLR5"/>
<evidence type="ECO:0000259" key="4">
    <source>
        <dbReference type="PROSITE" id="PS51468"/>
    </source>
</evidence>
<reference evidence="5 6" key="1">
    <citation type="journal article" date="2005" name="Nucleic Acids Res.">
        <title>Genomic blueprint of Hahella chejuensis, a marine microbe producing an algicidal agent.</title>
        <authorList>
            <person name="Jeong H."/>
            <person name="Yim J.H."/>
            <person name="Lee C."/>
            <person name="Choi S.-H."/>
            <person name="Park Y.K."/>
            <person name="Yoon S.H."/>
            <person name="Hur C.-G."/>
            <person name="Kang H.-Y."/>
            <person name="Kim D."/>
            <person name="Lee H.H."/>
            <person name="Park K.H."/>
            <person name="Park S.-H."/>
            <person name="Park H.-S."/>
            <person name="Lee H.K."/>
            <person name="Oh T.K."/>
            <person name="Kim J.F."/>
        </authorList>
    </citation>
    <scope>NUCLEOTIDE SEQUENCE [LARGE SCALE GENOMIC DNA]</scope>
    <source>
        <strain evidence="5 6">KCTC 2396</strain>
    </source>
</reference>
<keyword evidence="2" id="KW-0732">Signal</keyword>
<evidence type="ECO:0000313" key="6">
    <source>
        <dbReference type="Proteomes" id="UP000000238"/>
    </source>
</evidence>
<dbReference type="RefSeq" id="WP_011395482.1">
    <property type="nucleotide sequence ID" value="NC_007645.1"/>
</dbReference>